<name>F4KWT2_HALH1</name>
<dbReference type="PRINTS" id="PR00061">
    <property type="entry name" value="RIBOSOMALL19"/>
</dbReference>
<evidence type="ECO:0000256" key="4">
    <source>
        <dbReference type="ARBA" id="ARBA00035171"/>
    </source>
</evidence>
<comment type="function">
    <text evidence="5 6">This protein is located at the 30S-50S ribosomal subunit interface and may play a role in the structure and function of the aminoacyl-tRNA binding site.</text>
</comment>
<evidence type="ECO:0000256" key="2">
    <source>
        <dbReference type="ARBA" id="ARBA00022980"/>
    </source>
</evidence>
<keyword evidence="2 5" id="KW-0689">Ribosomal protein</keyword>
<dbReference type="GO" id="GO:0003735">
    <property type="term" value="F:structural constituent of ribosome"/>
    <property type="evidence" value="ECO:0007669"/>
    <property type="project" value="InterPro"/>
</dbReference>
<accession>F4KWT2</accession>
<keyword evidence="3 5" id="KW-0687">Ribonucleoprotein</keyword>
<evidence type="ECO:0000313" key="7">
    <source>
        <dbReference type="EMBL" id="AEE52565.1"/>
    </source>
</evidence>
<dbReference type="OrthoDB" id="9803541at2"/>
<dbReference type="Pfam" id="PF01245">
    <property type="entry name" value="Ribosomal_L19"/>
    <property type="match status" value="1"/>
</dbReference>
<dbReference type="RefSeq" id="WP_013767103.1">
    <property type="nucleotide sequence ID" value="NC_015510.1"/>
</dbReference>
<dbReference type="AlphaFoldDB" id="F4KWT2"/>
<dbReference type="PANTHER" id="PTHR15680:SF9">
    <property type="entry name" value="LARGE RIBOSOMAL SUBUNIT PROTEIN BL19M"/>
    <property type="match status" value="1"/>
</dbReference>
<keyword evidence="8" id="KW-1185">Reference proteome</keyword>
<dbReference type="SUPFAM" id="SSF50104">
    <property type="entry name" value="Translation proteins SH3-like domain"/>
    <property type="match status" value="1"/>
</dbReference>
<gene>
    <name evidence="5" type="primary">rplS</name>
    <name evidence="7" type="ordered locus">Halhy_4731</name>
</gene>
<evidence type="ECO:0000313" key="8">
    <source>
        <dbReference type="Proteomes" id="UP000008461"/>
    </source>
</evidence>
<dbReference type="InterPro" id="IPR018257">
    <property type="entry name" value="Ribosomal_bL19_CS"/>
</dbReference>
<dbReference type="PROSITE" id="PS01015">
    <property type="entry name" value="RIBOSOMAL_L19"/>
    <property type="match status" value="1"/>
</dbReference>
<dbReference type="KEGG" id="hhy:Halhy_4731"/>
<dbReference type="GO" id="GO:0022625">
    <property type="term" value="C:cytosolic large ribosomal subunit"/>
    <property type="evidence" value="ECO:0007669"/>
    <property type="project" value="TreeGrafter"/>
</dbReference>
<dbReference type="NCBIfam" id="TIGR01024">
    <property type="entry name" value="rplS_bact"/>
    <property type="match status" value="1"/>
</dbReference>
<comment type="similarity">
    <text evidence="1 5 6">Belongs to the bacterial ribosomal protein bL19 family.</text>
</comment>
<dbReference type="HAMAP" id="MF_00402">
    <property type="entry name" value="Ribosomal_bL19"/>
    <property type="match status" value="1"/>
</dbReference>
<proteinExistence type="inferred from homology"/>
<dbReference type="InterPro" id="IPR038657">
    <property type="entry name" value="Ribosomal_bL19_sf"/>
</dbReference>
<evidence type="ECO:0000256" key="1">
    <source>
        <dbReference type="ARBA" id="ARBA00005781"/>
    </source>
</evidence>
<dbReference type="GO" id="GO:0006412">
    <property type="term" value="P:translation"/>
    <property type="evidence" value="ECO:0007669"/>
    <property type="project" value="UniProtKB-UniRule"/>
</dbReference>
<dbReference type="STRING" id="760192.Halhy_4731"/>
<sequence>MDAIKFVHEQLTPARQVPLPAFRAGDNVVVNYKIIEGDKERIQSFRGDVIQVKGTGSTKTFTVRKISNGVGVERIFPFASPNIVDVQVTKRGKVRRARLFYLRDLIGKKARIKERKFQKNISQVAQGAQG</sequence>
<evidence type="ECO:0000256" key="6">
    <source>
        <dbReference type="RuleBase" id="RU000559"/>
    </source>
</evidence>
<dbReference type="EMBL" id="CP002691">
    <property type="protein sequence ID" value="AEE52565.1"/>
    <property type="molecule type" value="Genomic_DNA"/>
</dbReference>
<reference evidence="7 8" key="1">
    <citation type="journal article" date="2011" name="Stand. Genomic Sci.">
        <title>Complete genome sequence of Haliscomenobacter hydrossis type strain (O).</title>
        <authorList>
            <consortium name="US DOE Joint Genome Institute (JGI-PGF)"/>
            <person name="Daligault H."/>
            <person name="Lapidus A."/>
            <person name="Zeytun A."/>
            <person name="Nolan M."/>
            <person name="Lucas S."/>
            <person name="Del Rio T.G."/>
            <person name="Tice H."/>
            <person name="Cheng J.F."/>
            <person name="Tapia R."/>
            <person name="Han C."/>
            <person name="Goodwin L."/>
            <person name="Pitluck S."/>
            <person name="Liolios K."/>
            <person name="Pagani I."/>
            <person name="Ivanova N."/>
            <person name="Huntemann M."/>
            <person name="Mavromatis K."/>
            <person name="Mikhailova N."/>
            <person name="Pati A."/>
            <person name="Chen A."/>
            <person name="Palaniappan K."/>
            <person name="Land M."/>
            <person name="Hauser L."/>
            <person name="Brambilla E.M."/>
            <person name="Rohde M."/>
            <person name="Verbarg S."/>
            <person name="Goker M."/>
            <person name="Bristow J."/>
            <person name="Eisen J.A."/>
            <person name="Markowitz V."/>
            <person name="Hugenholtz P."/>
            <person name="Kyrpides N.C."/>
            <person name="Klenk H.P."/>
            <person name="Woyke T."/>
        </authorList>
    </citation>
    <scope>NUCLEOTIDE SEQUENCE [LARGE SCALE GENOMIC DNA]</scope>
    <source>
        <strain evidence="8">ATCC 27775 / DSM 1100 / LMG 10767 / O</strain>
    </source>
</reference>
<protein>
    <recommendedName>
        <fullName evidence="4 5">Large ribosomal subunit protein bL19</fullName>
    </recommendedName>
</protein>
<dbReference type="InterPro" id="IPR001857">
    <property type="entry name" value="Ribosomal_bL19"/>
</dbReference>
<organism evidence="7 8">
    <name type="scientific">Haliscomenobacter hydrossis (strain ATCC 27775 / DSM 1100 / LMG 10767 / O)</name>
    <dbReference type="NCBI Taxonomy" id="760192"/>
    <lineage>
        <taxon>Bacteria</taxon>
        <taxon>Pseudomonadati</taxon>
        <taxon>Bacteroidota</taxon>
        <taxon>Saprospiria</taxon>
        <taxon>Saprospirales</taxon>
        <taxon>Haliscomenobacteraceae</taxon>
        <taxon>Haliscomenobacter</taxon>
    </lineage>
</organism>
<dbReference type="HOGENOM" id="CLU_103507_2_2_10"/>
<evidence type="ECO:0000256" key="3">
    <source>
        <dbReference type="ARBA" id="ARBA00023274"/>
    </source>
</evidence>
<dbReference type="Proteomes" id="UP000008461">
    <property type="component" value="Chromosome"/>
</dbReference>
<evidence type="ECO:0000256" key="5">
    <source>
        <dbReference type="HAMAP-Rule" id="MF_00402"/>
    </source>
</evidence>
<dbReference type="eggNOG" id="COG0335">
    <property type="taxonomic scope" value="Bacteria"/>
</dbReference>
<reference key="2">
    <citation type="submission" date="2011-04" db="EMBL/GenBank/DDBJ databases">
        <title>Complete sequence of chromosome of Haliscomenobacter hydrossis DSM 1100.</title>
        <authorList>
            <consortium name="US DOE Joint Genome Institute (JGI-PGF)"/>
            <person name="Lucas S."/>
            <person name="Han J."/>
            <person name="Lapidus A."/>
            <person name="Bruce D."/>
            <person name="Goodwin L."/>
            <person name="Pitluck S."/>
            <person name="Peters L."/>
            <person name="Kyrpides N."/>
            <person name="Mavromatis K."/>
            <person name="Ivanova N."/>
            <person name="Ovchinnikova G."/>
            <person name="Pagani I."/>
            <person name="Daligault H."/>
            <person name="Detter J.C."/>
            <person name="Han C."/>
            <person name="Land M."/>
            <person name="Hauser L."/>
            <person name="Markowitz V."/>
            <person name="Cheng J.-F."/>
            <person name="Hugenholtz P."/>
            <person name="Woyke T."/>
            <person name="Wu D."/>
            <person name="Verbarg S."/>
            <person name="Frueling A."/>
            <person name="Brambilla E."/>
            <person name="Klenk H.-P."/>
            <person name="Eisen J.A."/>
        </authorList>
    </citation>
    <scope>NUCLEOTIDE SEQUENCE</scope>
    <source>
        <strain>DSM 1100</strain>
    </source>
</reference>
<dbReference type="PANTHER" id="PTHR15680">
    <property type="entry name" value="RIBOSOMAL PROTEIN L19"/>
    <property type="match status" value="1"/>
</dbReference>
<dbReference type="PIRSF" id="PIRSF002191">
    <property type="entry name" value="Ribosomal_L19"/>
    <property type="match status" value="1"/>
</dbReference>
<dbReference type="InterPro" id="IPR008991">
    <property type="entry name" value="Translation_prot_SH3-like_sf"/>
</dbReference>
<dbReference type="Gene3D" id="2.30.30.790">
    <property type="match status" value="1"/>
</dbReference>